<proteinExistence type="predicted"/>
<reference evidence="2" key="3">
    <citation type="submission" date="2015-02" db="UniProtKB">
        <authorList>
            <consortium name="EnsemblProtists"/>
        </authorList>
    </citation>
    <scope>IDENTIFICATION</scope>
    <source>
        <strain evidence="2">DAOM BR144</strain>
    </source>
</reference>
<dbReference type="InParanoid" id="K3WMF2"/>
<dbReference type="HOGENOM" id="CLU_644969_0_0_1"/>
<dbReference type="eggNOG" id="ENOG502SJ4W">
    <property type="taxonomic scope" value="Eukaryota"/>
</dbReference>
<dbReference type="EMBL" id="GL376625">
    <property type="status" value="NOT_ANNOTATED_CDS"/>
    <property type="molecule type" value="Genomic_DNA"/>
</dbReference>
<organism evidence="2 3">
    <name type="scientific">Globisporangium ultimum (strain ATCC 200006 / CBS 805.95 / DAOM BR144)</name>
    <name type="common">Pythium ultimum</name>
    <dbReference type="NCBI Taxonomy" id="431595"/>
    <lineage>
        <taxon>Eukaryota</taxon>
        <taxon>Sar</taxon>
        <taxon>Stramenopiles</taxon>
        <taxon>Oomycota</taxon>
        <taxon>Peronosporomycetes</taxon>
        <taxon>Pythiales</taxon>
        <taxon>Pythiaceae</taxon>
        <taxon>Globisporangium</taxon>
    </lineage>
</organism>
<feature type="compositionally biased region" description="Basic residues" evidence="1">
    <location>
        <begin position="1"/>
        <end position="19"/>
    </location>
</feature>
<protein>
    <recommendedName>
        <fullName evidence="4">F-box domain-containing protein</fullName>
    </recommendedName>
</protein>
<sequence>MPVRKRAPKQHPLYAKRPRPSVAAPLANADSDHSDDVIVIAATLAPAVNDKPHSRPSFDVSRLPSDALSRVLSFAVPGYVPVPGCVPKYPCLPVRKLSNVASVSTAWRDAIRKVIQNFRVANLDWTLVAADEEEEYEMLQEEVERRGDQLRSIRIRIDGDAKPADVEWGQVFAACPRLERLDLRDVPLESSLLGLVLGAGSSHCRDMKALILPKRSVSSKATRKVIRANYEKLYQALEKWSPLSSDDTTATGLKQLTVSDRWEDEYLAPSADFLAAITEFCPSLEYLDGWKHAYNVDDFVECDEKWYIPPSTWRQFWESAAGTSLREFNWAVAPFHDAYFQLFAEVLKPNLRHLCLTVSESWTWDDFKVPEDEDELLGAVIAPPTSETLCSVTKAVPQLEQLYVIFHSGIEDPASVDVEAFGDPFL</sequence>
<keyword evidence="3" id="KW-1185">Reference proteome</keyword>
<evidence type="ECO:0008006" key="4">
    <source>
        <dbReference type="Google" id="ProtNLM"/>
    </source>
</evidence>
<reference evidence="3" key="1">
    <citation type="journal article" date="2010" name="Genome Biol.">
        <title>Genome sequence of the necrotrophic plant pathogen Pythium ultimum reveals original pathogenicity mechanisms and effector repertoire.</title>
        <authorList>
            <person name="Levesque C.A."/>
            <person name="Brouwer H."/>
            <person name="Cano L."/>
            <person name="Hamilton J.P."/>
            <person name="Holt C."/>
            <person name="Huitema E."/>
            <person name="Raffaele S."/>
            <person name="Robideau G.P."/>
            <person name="Thines M."/>
            <person name="Win J."/>
            <person name="Zerillo M.M."/>
            <person name="Beakes G.W."/>
            <person name="Boore J.L."/>
            <person name="Busam D."/>
            <person name="Dumas B."/>
            <person name="Ferriera S."/>
            <person name="Fuerstenberg S.I."/>
            <person name="Gachon C.M."/>
            <person name="Gaulin E."/>
            <person name="Govers F."/>
            <person name="Grenville-Briggs L."/>
            <person name="Horner N."/>
            <person name="Hostetler J."/>
            <person name="Jiang R.H."/>
            <person name="Johnson J."/>
            <person name="Krajaejun T."/>
            <person name="Lin H."/>
            <person name="Meijer H.J."/>
            <person name="Moore B."/>
            <person name="Morris P."/>
            <person name="Phuntmart V."/>
            <person name="Puiu D."/>
            <person name="Shetty J."/>
            <person name="Stajich J.E."/>
            <person name="Tripathy S."/>
            <person name="Wawra S."/>
            <person name="van West P."/>
            <person name="Whitty B.R."/>
            <person name="Coutinho P.M."/>
            <person name="Henrissat B."/>
            <person name="Martin F."/>
            <person name="Thomas P.D."/>
            <person name="Tyler B.M."/>
            <person name="De Vries R.P."/>
            <person name="Kamoun S."/>
            <person name="Yandell M."/>
            <person name="Tisserat N."/>
            <person name="Buell C.R."/>
        </authorList>
    </citation>
    <scope>NUCLEOTIDE SEQUENCE</scope>
    <source>
        <strain evidence="3">DAOM:BR144</strain>
    </source>
</reference>
<dbReference type="Proteomes" id="UP000019132">
    <property type="component" value="Unassembled WGS sequence"/>
</dbReference>
<feature type="region of interest" description="Disordered" evidence="1">
    <location>
        <begin position="1"/>
        <end position="29"/>
    </location>
</feature>
<evidence type="ECO:0000256" key="1">
    <source>
        <dbReference type="SAM" id="MobiDB-lite"/>
    </source>
</evidence>
<accession>K3WMF2</accession>
<evidence type="ECO:0000313" key="3">
    <source>
        <dbReference type="Proteomes" id="UP000019132"/>
    </source>
</evidence>
<name>K3WMF2_GLOUD</name>
<reference evidence="3" key="2">
    <citation type="submission" date="2010-04" db="EMBL/GenBank/DDBJ databases">
        <authorList>
            <person name="Buell R."/>
            <person name="Hamilton J."/>
            <person name="Hostetler J."/>
        </authorList>
    </citation>
    <scope>NUCLEOTIDE SEQUENCE [LARGE SCALE GENOMIC DNA]</scope>
    <source>
        <strain evidence="3">DAOM:BR144</strain>
    </source>
</reference>
<dbReference type="AlphaFoldDB" id="K3WMF2"/>
<dbReference type="VEuPathDB" id="FungiDB:PYU1_G006132"/>
<evidence type="ECO:0000313" key="2">
    <source>
        <dbReference type="EnsemblProtists" id="PYU1_T006144"/>
    </source>
</evidence>
<dbReference type="EnsemblProtists" id="PYU1_T006144">
    <property type="protein sequence ID" value="PYU1_T006144"/>
    <property type="gene ID" value="PYU1_G006132"/>
</dbReference>